<gene>
    <name evidence="2" type="ORF">FIBRA_03756</name>
</gene>
<accession>J4HW59</accession>
<dbReference type="InParanoid" id="J4HW59"/>
<dbReference type="AlphaFoldDB" id="J4HW59"/>
<feature type="compositionally biased region" description="Low complexity" evidence="1">
    <location>
        <begin position="45"/>
        <end position="60"/>
    </location>
</feature>
<feature type="region of interest" description="Disordered" evidence="1">
    <location>
        <begin position="181"/>
        <end position="206"/>
    </location>
</feature>
<proteinExistence type="predicted"/>
<dbReference type="GeneID" id="24096603"/>
<feature type="region of interest" description="Disordered" evidence="1">
    <location>
        <begin position="45"/>
        <end position="94"/>
    </location>
</feature>
<feature type="region of interest" description="Disordered" evidence="1">
    <location>
        <begin position="137"/>
        <end position="161"/>
    </location>
</feature>
<feature type="compositionally biased region" description="Basic and acidic residues" evidence="1">
    <location>
        <begin position="79"/>
        <end position="94"/>
    </location>
</feature>
<name>J4HW59_9APHY</name>
<evidence type="ECO:0000313" key="2">
    <source>
        <dbReference type="EMBL" id="CCM01692.1"/>
    </source>
</evidence>
<reference evidence="2 3" key="1">
    <citation type="journal article" date="2012" name="Appl. Environ. Microbiol.">
        <title>Short-read sequencing for genomic analysis of the brown rot fungus Fibroporia radiculosa.</title>
        <authorList>
            <person name="Tang J.D."/>
            <person name="Perkins A.D."/>
            <person name="Sonstegard T.S."/>
            <person name="Schroeder S.G."/>
            <person name="Burgess S.C."/>
            <person name="Diehl S.V."/>
        </authorList>
    </citation>
    <scope>NUCLEOTIDE SEQUENCE [LARGE SCALE GENOMIC DNA]</scope>
    <source>
        <strain evidence="2 3">TFFH 294</strain>
    </source>
</reference>
<dbReference type="RefSeq" id="XP_012180975.1">
    <property type="nucleotide sequence ID" value="XM_012325585.1"/>
</dbReference>
<protein>
    <submittedName>
        <fullName evidence="2">Uncharacterized protein</fullName>
    </submittedName>
</protein>
<feature type="compositionally biased region" description="Polar residues" evidence="1">
    <location>
        <begin position="137"/>
        <end position="156"/>
    </location>
</feature>
<organism evidence="2 3">
    <name type="scientific">Fibroporia radiculosa</name>
    <dbReference type="NCBI Taxonomy" id="599839"/>
    <lineage>
        <taxon>Eukaryota</taxon>
        <taxon>Fungi</taxon>
        <taxon>Dikarya</taxon>
        <taxon>Basidiomycota</taxon>
        <taxon>Agaricomycotina</taxon>
        <taxon>Agaricomycetes</taxon>
        <taxon>Polyporales</taxon>
        <taxon>Fibroporiaceae</taxon>
        <taxon>Fibroporia</taxon>
    </lineage>
</organism>
<dbReference type="Proteomes" id="UP000006352">
    <property type="component" value="Unassembled WGS sequence"/>
</dbReference>
<keyword evidence="3" id="KW-1185">Reference proteome</keyword>
<sequence length="294" mass="31784">MTTLPSFVELMASLGLDNSARPATLDTHVGPACFGSHFHHSRTSSTSSSCSSFSSAPSGTVSPPHPSITVDEPQSYSVSRRESSPSGRDWESERRPVRVARYSPYVPTISHTRKKSAPTILEEEPAERMRALSTSPYLSPATCNMNRRSSSGTLQSARRPHKLALSERDLAVNTPISTFVRRKTPQASPSSPTFPHRRRSRASSLAQPVSIPTLPFVFPAPTTYRYPSSDLSEDEDMHDVCDSSSETADRPCRLDVSASSRLARASDPGIRASVFSLSDGLASNPASTPLLPVA</sequence>
<evidence type="ECO:0000256" key="1">
    <source>
        <dbReference type="SAM" id="MobiDB-lite"/>
    </source>
</evidence>
<dbReference type="OrthoDB" id="3233824at2759"/>
<dbReference type="EMBL" id="HE797046">
    <property type="protein sequence ID" value="CCM01692.1"/>
    <property type="molecule type" value="Genomic_DNA"/>
</dbReference>
<dbReference type="STRING" id="599839.J4HW59"/>
<dbReference type="HOGENOM" id="CLU_087970_1_0_1"/>
<feature type="region of interest" description="Disordered" evidence="1">
    <location>
        <begin position="227"/>
        <end position="252"/>
    </location>
</feature>
<evidence type="ECO:0000313" key="3">
    <source>
        <dbReference type="Proteomes" id="UP000006352"/>
    </source>
</evidence>